<keyword evidence="1" id="KW-0472">Membrane</keyword>
<dbReference type="SUPFAM" id="SSF51735">
    <property type="entry name" value="NAD(P)-binding Rossmann-fold domains"/>
    <property type="match status" value="1"/>
</dbReference>
<dbReference type="InterPro" id="IPR051397">
    <property type="entry name" value="Zn-ADH-like_protein"/>
</dbReference>
<dbReference type="PANTHER" id="PTHR43677:SF4">
    <property type="entry name" value="QUINONE OXIDOREDUCTASE-LIKE PROTEIN 2"/>
    <property type="match status" value="1"/>
</dbReference>
<feature type="transmembrane region" description="Helical" evidence="1">
    <location>
        <begin position="193"/>
        <end position="218"/>
    </location>
</feature>
<evidence type="ECO:0008006" key="6">
    <source>
        <dbReference type="Google" id="ProtNLM"/>
    </source>
</evidence>
<keyword evidence="1" id="KW-0812">Transmembrane</keyword>
<reference evidence="4" key="1">
    <citation type="submission" date="2023-08" db="EMBL/GenBank/DDBJ databases">
        <title>Black Yeasts Isolated from many extreme environments.</title>
        <authorList>
            <person name="Coleine C."/>
            <person name="Stajich J.E."/>
            <person name="Selbmann L."/>
        </authorList>
    </citation>
    <scope>NUCLEOTIDE SEQUENCE</scope>
    <source>
        <strain evidence="4">CCFEE 5810</strain>
    </source>
</reference>
<feature type="domain" description="Alcohol dehydrogenase-like N-terminal" evidence="3">
    <location>
        <begin position="36"/>
        <end position="146"/>
    </location>
</feature>
<dbReference type="AlphaFoldDB" id="A0AAN7WGD5"/>
<dbReference type="GO" id="GO:0016491">
    <property type="term" value="F:oxidoreductase activity"/>
    <property type="evidence" value="ECO:0007669"/>
    <property type="project" value="TreeGrafter"/>
</dbReference>
<dbReference type="GO" id="GO:0005739">
    <property type="term" value="C:mitochondrion"/>
    <property type="evidence" value="ECO:0007669"/>
    <property type="project" value="TreeGrafter"/>
</dbReference>
<dbReference type="Pfam" id="PF08240">
    <property type="entry name" value="ADH_N"/>
    <property type="match status" value="1"/>
</dbReference>
<evidence type="ECO:0000259" key="2">
    <source>
        <dbReference type="Pfam" id="PF00107"/>
    </source>
</evidence>
<dbReference type="Pfam" id="PF00107">
    <property type="entry name" value="ADH_zinc_N"/>
    <property type="match status" value="1"/>
</dbReference>
<accession>A0AAN7WGD5</accession>
<dbReference type="Gene3D" id="3.40.50.720">
    <property type="entry name" value="NAD(P)-binding Rossmann-like Domain"/>
    <property type="match status" value="1"/>
</dbReference>
<name>A0AAN7WGD5_9PEZI</name>
<feature type="domain" description="Alcohol dehydrogenase-like C-terminal" evidence="2">
    <location>
        <begin position="202"/>
        <end position="334"/>
    </location>
</feature>
<dbReference type="InterPro" id="IPR013149">
    <property type="entry name" value="ADH-like_C"/>
</dbReference>
<dbReference type="InterPro" id="IPR036291">
    <property type="entry name" value="NAD(P)-bd_dom_sf"/>
</dbReference>
<sequence length="381" mass="41036">MATHDLPATMEALVLKSTSEPPTVETVPTPQPTVGSAVVRILAANVISYTRDVYNGSRKATFPTPIIPGTSAVARIAAVGPDATKLQPGDLVFLDCLVRSRDEPTDIILAALADGNTPGSRKLMHDVYRDWAYAEYCFAPLESLTRLDEQRLTGDPENGGLGLKIEDLAYAAPLGVPYGGLRDIDLRAGQTVIVAPATGAFGGAAVLIALAMGARVIAMGRNTTSLQKLKERVPNPERVYCVPITGNVQEECAALAKYGEIDAYFDIGPREAYDSTHIQSAILSLRHGGRVSLMGGYTDNISIPHRVVMRKNLRLQGKWMCERSDIADLFKMIETGVLKLGAKGGVEVVGEYPLEQWKEAWDAAAENASVGRYVVIKPCEE</sequence>
<dbReference type="SUPFAM" id="SSF50129">
    <property type="entry name" value="GroES-like"/>
    <property type="match status" value="1"/>
</dbReference>
<evidence type="ECO:0000313" key="4">
    <source>
        <dbReference type="EMBL" id="KAK5704852.1"/>
    </source>
</evidence>
<protein>
    <recommendedName>
        <fullName evidence="6">Alcohol dehydrogenase</fullName>
    </recommendedName>
</protein>
<dbReference type="PANTHER" id="PTHR43677">
    <property type="entry name" value="SHORT-CHAIN DEHYDROGENASE/REDUCTASE"/>
    <property type="match status" value="1"/>
</dbReference>
<comment type="caution">
    <text evidence="4">The sequence shown here is derived from an EMBL/GenBank/DDBJ whole genome shotgun (WGS) entry which is preliminary data.</text>
</comment>
<dbReference type="InterPro" id="IPR013154">
    <property type="entry name" value="ADH-like_N"/>
</dbReference>
<organism evidence="4 5">
    <name type="scientific">Elasticomyces elasticus</name>
    <dbReference type="NCBI Taxonomy" id="574655"/>
    <lineage>
        <taxon>Eukaryota</taxon>
        <taxon>Fungi</taxon>
        <taxon>Dikarya</taxon>
        <taxon>Ascomycota</taxon>
        <taxon>Pezizomycotina</taxon>
        <taxon>Dothideomycetes</taxon>
        <taxon>Dothideomycetidae</taxon>
        <taxon>Mycosphaerellales</taxon>
        <taxon>Teratosphaeriaceae</taxon>
        <taxon>Elasticomyces</taxon>
    </lineage>
</organism>
<dbReference type="InterPro" id="IPR011032">
    <property type="entry name" value="GroES-like_sf"/>
</dbReference>
<proteinExistence type="predicted"/>
<evidence type="ECO:0000256" key="1">
    <source>
        <dbReference type="SAM" id="Phobius"/>
    </source>
</evidence>
<gene>
    <name evidence="4" type="ORF">LTR97_001961</name>
</gene>
<evidence type="ECO:0000313" key="5">
    <source>
        <dbReference type="Proteomes" id="UP001310594"/>
    </source>
</evidence>
<dbReference type="EMBL" id="JAVRQU010000003">
    <property type="protein sequence ID" value="KAK5704852.1"/>
    <property type="molecule type" value="Genomic_DNA"/>
</dbReference>
<keyword evidence="1" id="KW-1133">Transmembrane helix</keyword>
<evidence type="ECO:0000259" key="3">
    <source>
        <dbReference type="Pfam" id="PF08240"/>
    </source>
</evidence>
<dbReference type="Proteomes" id="UP001310594">
    <property type="component" value="Unassembled WGS sequence"/>
</dbReference>
<dbReference type="Gene3D" id="3.90.180.10">
    <property type="entry name" value="Medium-chain alcohol dehydrogenases, catalytic domain"/>
    <property type="match status" value="1"/>
</dbReference>